<evidence type="ECO:0000313" key="4">
    <source>
        <dbReference type="Proteomes" id="UP000813444"/>
    </source>
</evidence>
<evidence type="ECO:0000256" key="2">
    <source>
        <dbReference type="SAM" id="Phobius"/>
    </source>
</evidence>
<feature type="region of interest" description="Disordered" evidence="1">
    <location>
        <begin position="340"/>
        <end position="367"/>
    </location>
</feature>
<feature type="compositionally biased region" description="Polar residues" evidence="1">
    <location>
        <begin position="356"/>
        <end position="367"/>
    </location>
</feature>
<feature type="transmembrane region" description="Helical" evidence="2">
    <location>
        <begin position="137"/>
        <end position="157"/>
    </location>
</feature>
<name>A0A8K0STV5_9HYPO</name>
<dbReference type="Proteomes" id="UP000813444">
    <property type="component" value="Unassembled WGS sequence"/>
</dbReference>
<dbReference type="OrthoDB" id="5426789at2759"/>
<protein>
    <submittedName>
        <fullName evidence="3">Uncharacterized protein</fullName>
    </submittedName>
</protein>
<gene>
    <name evidence="3" type="ORF">B0I35DRAFT_427467</name>
</gene>
<feature type="transmembrane region" description="Helical" evidence="2">
    <location>
        <begin position="202"/>
        <end position="220"/>
    </location>
</feature>
<reference evidence="3" key="1">
    <citation type="journal article" date="2021" name="Nat. Commun.">
        <title>Genetic determinants of endophytism in the Arabidopsis root mycobiome.</title>
        <authorList>
            <person name="Mesny F."/>
            <person name="Miyauchi S."/>
            <person name="Thiergart T."/>
            <person name="Pickel B."/>
            <person name="Atanasova L."/>
            <person name="Karlsson M."/>
            <person name="Huettel B."/>
            <person name="Barry K.W."/>
            <person name="Haridas S."/>
            <person name="Chen C."/>
            <person name="Bauer D."/>
            <person name="Andreopoulos W."/>
            <person name="Pangilinan J."/>
            <person name="LaButti K."/>
            <person name="Riley R."/>
            <person name="Lipzen A."/>
            <person name="Clum A."/>
            <person name="Drula E."/>
            <person name="Henrissat B."/>
            <person name="Kohler A."/>
            <person name="Grigoriev I.V."/>
            <person name="Martin F.M."/>
            <person name="Hacquard S."/>
        </authorList>
    </citation>
    <scope>NUCLEOTIDE SEQUENCE</scope>
    <source>
        <strain evidence="3">MPI-CAGE-CH-0235</strain>
    </source>
</reference>
<dbReference type="EMBL" id="JAGPNK010000005">
    <property type="protein sequence ID" value="KAH7320613.1"/>
    <property type="molecule type" value="Genomic_DNA"/>
</dbReference>
<keyword evidence="2" id="KW-1133">Transmembrane helix</keyword>
<evidence type="ECO:0000256" key="1">
    <source>
        <dbReference type="SAM" id="MobiDB-lite"/>
    </source>
</evidence>
<dbReference type="AlphaFoldDB" id="A0A8K0STV5"/>
<feature type="transmembrane region" description="Helical" evidence="2">
    <location>
        <begin position="51"/>
        <end position="76"/>
    </location>
</feature>
<keyword evidence="2" id="KW-0812">Transmembrane</keyword>
<feature type="transmembrane region" description="Helical" evidence="2">
    <location>
        <begin position="579"/>
        <end position="602"/>
    </location>
</feature>
<evidence type="ECO:0000313" key="3">
    <source>
        <dbReference type="EMBL" id="KAH7320613.1"/>
    </source>
</evidence>
<keyword evidence="4" id="KW-1185">Reference proteome</keyword>
<keyword evidence="2" id="KW-0472">Membrane</keyword>
<accession>A0A8K0STV5</accession>
<proteinExistence type="predicted"/>
<feature type="transmembrane region" description="Helical" evidence="2">
    <location>
        <begin position="178"/>
        <end position="196"/>
    </location>
</feature>
<comment type="caution">
    <text evidence="3">The sequence shown here is derived from an EMBL/GenBank/DDBJ whole genome shotgun (WGS) entry which is preliminary data.</text>
</comment>
<feature type="transmembrane region" description="Helical" evidence="2">
    <location>
        <begin position="96"/>
        <end position="117"/>
    </location>
</feature>
<organism evidence="3 4">
    <name type="scientific">Stachybotrys elegans</name>
    <dbReference type="NCBI Taxonomy" id="80388"/>
    <lineage>
        <taxon>Eukaryota</taxon>
        <taxon>Fungi</taxon>
        <taxon>Dikarya</taxon>
        <taxon>Ascomycota</taxon>
        <taxon>Pezizomycotina</taxon>
        <taxon>Sordariomycetes</taxon>
        <taxon>Hypocreomycetidae</taxon>
        <taxon>Hypocreales</taxon>
        <taxon>Stachybotryaceae</taxon>
        <taxon>Stachybotrys</taxon>
    </lineage>
</organism>
<sequence>MEFHYIIAFAAAASGQIVDLESFPPAHPELNATKSCQNRTLMLNTKANNELVFSSSFHLSIALTGSLLLIFSLLWVKQHGYTLSERWYCSTDDIMWLIMGFIVIPWSVILPISTLKWDNCEGVYHLQTPTGWQGYQFWARMAFAPWLLDGVFLWWFMERFVFFLCRAGKAKRHRWLEITLVLVPTGIAVIWAAAGALHSRLFLLGLLTIAGFILFIVVLYKSYDNPCYDTDNSHRYAMDDIRIPLLSAGQTGLAHVLPSVKPWYTCDPTSPFRLVVTYSLICEQMILNDNKEFFEPVDIDTNTLSLESCRASMNRIVTGLISKIPDDEKRLRHLASWLYPRDPTPRPTSDTHRCEQPSSRQKNSGRSITEGFSSLIGRDILLALQVWEQLVFDRRWQLSCGKCQGPKPCGKCTDLRELVWTLREPKYAGAQATSRDPRPPTRGIPDPLIPLAGLQEAATEVHRILYPDEDEDKEKNERPQIDISNILENMDLSPPSHSISGIQADSLSDYAGKLWKSCWAAYPSTLGALYLWTTVWYIDMGNRGFHTTPLLPQDGETFNLWLDYVPGYLTSWRIRWRYVWHNSILCQLIIMLPTLLSGFISLGI</sequence>